<protein>
    <submittedName>
        <fullName evidence="2">Uncharacterized protein</fullName>
    </submittedName>
</protein>
<comment type="caution">
    <text evidence="2">The sequence shown here is derived from an EMBL/GenBank/DDBJ whole genome shotgun (WGS) entry which is preliminary data.</text>
</comment>
<feature type="transmembrane region" description="Helical" evidence="1">
    <location>
        <begin position="62"/>
        <end position="87"/>
    </location>
</feature>
<accession>A0ABT9FHU6</accession>
<dbReference type="Proteomes" id="UP001177212">
    <property type="component" value="Unassembled WGS sequence"/>
</dbReference>
<keyword evidence="1" id="KW-1133">Transmembrane helix</keyword>
<evidence type="ECO:0000313" key="2">
    <source>
        <dbReference type="EMBL" id="MDP2566321.1"/>
    </source>
</evidence>
<reference evidence="2" key="1">
    <citation type="submission" date="2023-07" db="EMBL/GenBank/DDBJ databases">
        <title>Genome content predicts the carbon catabolic preferences of heterotrophic bacteria.</title>
        <authorList>
            <person name="Gralka M."/>
        </authorList>
    </citation>
    <scope>NUCLEOTIDE SEQUENCE</scope>
    <source>
        <strain evidence="2">4G09</strain>
    </source>
</reference>
<keyword evidence="1" id="KW-0812">Transmembrane</keyword>
<gene>
    <name evidence="2" type="ORF">Q8W34_16855</name>
</gene>
<dbReference type="RefSeq" id="WP_243531551.1">
    <property type="nucleotide sequence ID" value="NZ_JAHDFL010000035.1"/>
</dbReference>
<feature type="transmembrane region" description="Helical" evidence="1">
    <location>
        <begin position="6"/>
        <end position="27"/>
    </location>
</feature>
<name>A0ABT9FHU6_9GAMM</name>
<proteinExistence type="predicted"/>
<evidence type="ECO:0000256" key="1">
    <source>
        <dbReference type="SAM" id="Phobius"/>
    </source>
</evidence>
<keyword evidence="1" id="KW-0472">Membrane</keyword>
<organism evidence="2 3">
    <name type="scientific">Pseudoalteromonas marina</name>
    <dbReference type="NCBI Taxonomy" id="267375"/>
    <lineage>
        <taxon>Bacteria</taxon>
        <taxon>Pseudomonadati</taxon>
        <taxon>Pseudomonadota</taxon>
        <taxon>Gammaproteobacteria</taxon>
        <taxon>Alteromonadales</taxon>
        <taxon>Pseudoalteromonadaceae</taxon>
        <taxon>Pseudoalteromonas</taxon>
    </lineage>
</organism>
<keyword evidence="3" id="KW-1185">Reference proteome</keyword>
<dbReference type="EMBL" id="JAUYVT010000019">
    <property type="protein sequence ID" value="MDP2566321.1"/>
    <property type="molecule type" value="Genomic_DNA"/>
</dbReference>
<evidence type="ECO:0000313" key="3">
    <source>
        <dbReference type="Proteomes" id="UP001177212"/>
    </source>
</evidence>
<feature type="transmembrane region" description="Helical" evidence="1">
    <location>
        <begin position="39"/>
        <end position="56"/>
    </location>
</feature>
<sequence length="96" mass="10412">MNSEVKIDILFAGLLLIPVLILAIPYIKNKLVILSRGKAFSIISLPISAYLIYDISIESNVFGLVGLCVAYIAFFSTYAASISLLAVSTKKEDLAQ</sequence>